<evidence type="ECO:0000313" key="4">
    <source>
        <dbReference type="EMBL" id="SPP82219.1"/>
    </source>
</evidence>
<organism evidence="4 5">
    <name type="scientific">Drosophila guanche</name>
    <name type="common">Fruit fly</name>
    <dbReference type="NCBI Taxonomy" id="7266"/>
    <lineage>
        <taxon>Eukaryota</taxon>
        <taxon>Metazoa</taxon>
        <taxon>Ecdysozoa</taxon>
        <taxon>Arthropoda</taxon>
        <taxon>Hexapoda</taxon>
        <taxon>Insecta</taxon>
        <taxon>Pterygota</taxon>
        <taxon>Neoptera</taxon>
        <taxon>Endopterygota</taxon>
        <taxon>Diptera</taxon>
        <taxon>Brachycera</taxon>
        <taxon>Muscomorpha</taxon>
        <taxon>Ephydroidea</taxon>
        <taxon>Drosophilidae</taxon>
        <taxon>Drosophila</taxon>
        <taxon>Sophophora</taxon>
    </lineage>
</organism>
<dbReference type="OMA" id="LECWKMA"/>
<evidence type="ECO:0000256" key="1">
    <source>
        <dbReference type="ARBA" id="ARBA00022737"/>
    </source>
</evidence>
<dbReference type="Proteomes" id="UP000268350">
    <property type="component" value="Unassembled WGS sequence"/>
</dbReference>
<dbReference type="GO" id="GO:0070062">
    <property type="term" value="C:extracellular exosome"/>
    <property type="evidence" value="ECO:0007669"/>
    <property type="project" value="TreeGrafter"/>
</dbReference>
<sequence length="1065" mass="123146">MHSEEKKNVKAMEKTRATKKSLSRASRASKKKSSSSTVSNESSSVDALVQPKPKPPRVFLYIQLNEISMLPETQHPLELHLCHAKNTLQKMQERYTTETIIYQDEFDLQKPVFAMGVMQDDIEDMNAFSDNPLVITLYQRVPRLPKSEVQKLAKPSDASTGTPEPDLIGDSIDTTLAGAEVSPVTQTHPEGPPNELTLDEDDGEEGGFTEEHLELLSRGHCDLLQLFQRRRFISDISVYLYPELQGAPEGKLTTCTIWHMYSILPILKDFNFTNLAFVTLESIYNVPEQLHDKASELGLSISFRSREPNDQGVHQLVPFCGFYGFGSEVISEQNTSIVWENIKRDINPFQNFSFNQMDTNIRVKLERVFRLVLWEKDVDFRSNAIDIFMDLALINNSMHRYVLNEEMRHILEAAVVHNSYELLLQLYQETPSNVLYEGVINPSIFGYPNVNYCRFASTLQPVSSGSKKQSVLRSSLDVGPMFATVKICFFQSIAQRNENLDKYNENILKRAKLLRCFDNTFLNEPEDDANLILELYRSFDDLIADMIAVIVKRNLKNIAQGQDYFCCQLANLNNLMLQICGCDFNIRMPTKTNLEFRAMLTHMYEELMERIEKILSACSWESVCNCVVNFEYEQLHMMHLMEELRLMCLIGEHSLAGQIFEDLRDNNSHPLLFNFYNFLNNLENFQFKQASRYFKNPTGGGWVGEYFPSLGKLYIDYMLELKSEDEQVSAQAYASMMESLRVFASKNSLDLDVHVLLYCYYKRSDYLPGMEFTRLRIENLYSVPRKNLGGTPVSLFELFLPEDFELSTMSTMMNLNFYPVFTTFARLGAYGFAEVVFSDIQQCFTAIEVYLVTTTLKILQGEIDNDFRVLIFPTNETETGRLMRFYQAHINGNAEYSRGRFDEAMLYFKELLTVDGEEEHEHFKVSFMRLAHLAFDRGEYGLAQQAYDMCPPHCKKMNFLLNYGKGLTLYYLNRLEDAIEYLARCTEVEVFVPDVWGYLAIINLRLNRNKSALDCWKMAKMYPELFLHDRIYEELDKIKYSDVHLLVDDDGNPAEVMEKRDFNVL</sequence>
<dbReference type="GO" id="GO:0031514">
    <property type="term" value="C:motile cilium"/>
    <property type="evidence" value="ECO:0007669"/>
    <property type="project" value="TreeGrafter"/>
</dbReference>
<feature type="compositionally biased region" description="Acidic residues" evidence="3">
    <location>
        <begin position="197"/>
        <end position="206"/>
    </location>
</feature>
<feature type="compositionally biased region" description="Basic residues" evidence="3">
    <location>
        <begin position="17"/>
        <end position="33"/>
    </location>
</feature>
<dbReference type="InterPro" id="IPR052628">
    <property type="entry name" value="CFAP70"/>
</dbReference>
<dbReference type="EMBL" id="OUUW01000006">
    <property type="protein sequence ID" value="SPP82219.1"/>
    <property type="molecule type" value="Genomic_DNA"/>
</dbReference>
<feature type="compositionally biased region" description="Low complexity" evidence="3">
    <location>
        <begin position="34"/>
        <end position="44"/>
    </location>
</feature>
<feature type="compositionally biased region" description="Basic and acidic residues" evidence="3">
    <location>
        <begin position="1"/>
        <end position="16"/>
    </location>
</feature>
<keyword evidence="5" id="KW-1185">Reference proteome</keyword>
<name>A0A3B0K861_DROGU</name>
<dbReference type="GO" id="GO:0003341">
    <property type="term" value="P:cilium movement"/>
    <property type="evidence" value="ECO:0007669"/>
    <property type="project" value="TreeGrafter"/>
</dbReference>
<keyword evidence="2" id="KW-0802">TPR repeat</keyword>
<evidence type="ECO:0000256" key="2">
    <source>
        <dbReference type="ARBA" id="ARBA00022803"/>
    </source>
</evidence>
<dbReference type="GO" id="GO:0060271">
    <property type="term" value="P:cilium assembly"/>
    <property type="evidence" value="ECO:0007669"/>
    <property type="project" value="TreeGrafter"/>
</dbReference>
<evidence type="ECO:0000313" key="5">
    <source>
        <dbReference type="Proteomes" id="UP000268350"/>
    </source>
</evidence>
<dbReference type="STRING" id="7266.A0A3B0K861"/>
<gene>
    <name evidence="4" type="ORF">DGUA_6G014046</name>
</gene>
<evidence type="ECO:0008006" key="6">
    <source>
        <dbReference type="Google" id="ProtNLM"/>
    </source>
</evidence>
<dbReference type="SUPFAM" id="SSF48452">
    <property type="entry name" value="TPR-like"/>
    <property type="match status" value="1"/>
</dbReference>
<dbReference type="OrthoDB" id="10262375at2759"/>
<dbReference type="Gene3D" id="1.25.40.10">
    <property type="entry name" value="Tetratricopeptide repeat domain"/>
    <property type="match status" value="1"/>
</dbReference>
<reference evidence="5" key="1">
    <citation type="submission" date="2018-01" db="EMBL/GenBank/DDBJ databases">
        <authorList>
            <person name="Alioto T."/>
            <person name="Alioto T."/>
        </authorList>
    </citation>
    <scope>NUCLEOTIDE SEQUENCE [LARGE SCALE GENOMIC DNA]</scope>
</reference>
<evidence type="ECO:0000256" key="3">
    <source>
        <dbReference type="SAM" id="MobiDB-lite"/>
    </source>
</evidence>
<accession>A0A3B0K861</accession>
<dbReference type="PANTHER" id="PTHR44314:SF1">
    <property type="entry name" value="CILIA- AND FLAGELLA-ASSOCIATED PROTEIN 70"/>
    <property type="match status" value="1"/>
</dbReference>
<proteinExistence type="predicted"/>
<protein>
    <recommendedName>
        <fullName evidence="6">Tetratricopeptide repeat protein 18</fullName>
    </recommendedName>
</protein>
<feature type="region of interest" description="Disordered" evidence="3">
    <location>
        <begin position="1"/>
        <end position="49"/>
    </location>
</feature>
<dbReference type="InterPro" id="IPR011990">
    <property type="entry name" value="TPR-like_helical_dom_sf"/>
</dbReference>
<dbReference type="AlphaFoldDB" id="A0A3B0K861"/>
<keyword evidence="1" id="KW-0677">Repeat</keyword>
<feature type="region of interest" description="Disordered" evidence="3">
    <location>
        <begin position="148"/>
        <end position="206"/>
    </location>
</feature>
<dbReference type="PANTHER" id="PTHR44314">
    <property type="entry name" value="CILIA- AND FLAGELLA-ASSOCIATED PROTEIN 70"/>
    <property type="match status" value="1"/>
</dbReference>